<dbReference type="InterPro" id="IPR036875">
    <property type="entry name" value="Znf_CCHC_sf"/>
</dbReference>
<evidence type="ECO:0000256" key="5">
    <source>
        <dbReference type="SAM" id="MobiDB-lite"/>
    </source>
</evidence>
<dbReference type="SMART" id="SM00343">
    <property type="entry name" value="ZnF_C2HC"/>
    <property type="match status" value="2"/>
</dbReference>
<dbReference type="Pfam" id="PF00607">
    <property type="entry name" value="Gag_p24"/>
    <property type="match status" value="1"/>
</dbReference>
<name>A0A7L1RJ16_9PASS</name>
<dbReference type="Gene3D" id="1.10.1200.30">
    <property type="match status" value="1"/>
</dbReference>
<protein>
    <submittedName>
        <fullName evidence="7">GAK8 protein</fullName>
    </submittedName>
</protein>
<evidence type="ECO:0000259" key="6">
    <source>
        <dbReference type="PROSITE" id="PS50158"/>
    </source>
</evidence>
<evidence type="ECO:0000256" key="1">
    <source>
        <dbReference type="ARBA" id="ARBA00022723"/>
    </source>
</evidence>
<dbReference type="SUPFAM" id="SSF47943">
    <property type="entry name" value="Retrovirus capsid protein, N-terminal core domain"/>
    <property type="match status" value="1"/>
</dbReference>
<sequence>MDRQVAYDLFISMLQKRGIRGIDLQKELPGLLAYGYAKGCFANPHTVHELSEWRKLGDILWDAMIDGDKTAKKLGTLWRVAHNELLQIVAEKKAAEKAIEAHKNNIGYGQEGEPAAPAITRVVLPPVMPTAGQIYGNDGKWPSAPPVADEEDEESPSLPNSTPQTTAPRISGGDQGPAPRPLRTPDPIPGSLSDLWGEMARQRREVWSNLAKEALRDGDSEMLEAAGDMTSSGAFAFSVTFQYEEVDAQVGVDALGNPQMQRQQRHAGQYQPLDWKWLSQLRQTVSQFGIKSKPVKQMLDYLFNSHLLLPVDLRGIAKLLFTQHQQLLFNAHWQQLVNEAVAVQRGPGDPLHGITMDELLGIGPYIRAEAQMTMGPDKVREAMQLVRLAIDRVKEPGGQPIYMGIKQGREETFGAFIDRVAAAIERAGVPDYMKGALLKQCAMQNASPAIQRMISTMGGDWTIEQALERAATMPTGPHAFLVRAIEKLGEGLQKQAEATQSQVLAALAPLQALAITGQGTQPHPSARCYRCGGGGHFRKTCRATGVWCQTCQSPTHNTRACRRRPSGNSRKSAGGRAQTQVAAGRAPPAFNP</sequence>
<dbReference type="Gene3D" id="4.10.60.10">
    <property type="entry name" value="Zinc finger, CCHC-type"/>
    <property type="match status" value="1"/>
</dbReference>
<dbReference type="Gene3D" id="1.10.375.10">
    <property type="entry name" value="Human Immunodeficiency Virus Type 1 Capsid Protein"/>
    <property type="match status" value="1"/>
</dbReference>
<evidence type="ECO:0000256" key="2">
    <source>
        <dbReference type="ARBA" id="ARBA00022771"/>
    </source>
</evidence>
<dbReference type="GO" id="GO:0008270">
    <property type="term" value="F:zinc ion binding"/>
    <property type="evidence" value="ECO:0007669"/>
    <property type="project" value="UniProtKB-KW"/>
</dbReference>
<organism evidence="7 8">
    <name type="scientific">Helopsaltes ochotensis</name>
    <name type="common">Middendorff's grasshopper-warbler</name>
    <dbReference type="NCBI Taxonomy" id="3150915"/>
    <lineage>
        <taxon>Eukaryota</taxon>
        <taxon>Metazoa</taxon>
        <taxon>Chordata</taxon>
        <taxon>Craniata</taxon>
        <taxon>Vertebrata</taxon>
        <taxon>Euteleostomi</taxon>
        <taxon>Archelosauria</taxon>
        <taxon>Archosauria</taxon>
        <taxon>Dinosauria</taxon>
        <taxon>Saurischia</taxon>
        <taxon>Theropoda</taxon>
        <taxon>Coelurosauria</taxon>
        <taxon>Aves</taxon>
        <taxon>Neognathae</taxon>
        <taxon>Neoaves</taxon>
        <taxon>Telluraves</taxon>
        <taxon>Australaves</taxon>
        <taxon>Passeriformes</taxon>
        <taxon>Sylvioidea</taxon>
        <taxon>Locustellidae</taxon>
        <taxon>Helopsaltes</taxon>
    </lineage>
</organism>
<dbReference type="PROSITE" id="PS50158">
    <property type="entry name" value="ZF_CCHC"/>
    <property type="match status" value="1"/>
</dbReference>
<feature type="region of interest" description="Disordered" evidence="5">
    <location>
        <begin position="134"/>
        <end position="194"/>
    </location>
</feature>
<dbReference type="InterPro" id="IPR050195">
    <property type="entry name" value="Primate_lentivir_Gag_pol-like"/>
</dbReference>
<dbReference type="PANTHER" id="PTHR40389:SF3">
    <property type="entry name" value="IGE-BINDING PROTEIN"/>
    <property type="match status" value="1"/>
</dbReference>
<dbReference type="InterPro" id="IPR008916">
    <property type="entry name" value="Retrov_capsid_C"/>
</dbReference>
<dbReference type="SUPFAM" id="SSF57756">
    <property type="entry name" value="Retrovirus zinc finger-like domains"/>
    <property type="match status" value="1"/>
</dbReference>
<feature type="compositionally biased region" description="Polar residues" evidence="5">
    <location>
        <begin position="566"/>
        <end position="581"/>
    </location>
</feature>
<feature type="compositionally biased region" description="Pro residues" evidence="5">
    <location>
        <begin position="178"/>
        <end position="188"/>
    </location>
</feature>
<feature type="domain" description="CCHC-type" evidence="6">
    <location>
        <begin position="527"/>
        <end position="542"/>
    </location>
</feature>
<feature type="region of interest" description="Disordered" evidence="5">
    <location>
        <begin position="556"/>
        <end position="592"/>
    </location>
</feature>
<dbReference type="GO" id="GO:0016032">
    <property type="term" value="P:viral process"/>
    <property type="evidence" value="ECO:0007669"/>
    <property type="project" value="InterPro"/>
</dbReference>
<reference evidence="8" key="1">
    <citation type="submission" date="2019-09" db="EMBL/GenBank/DDBJ databases">
        <title>Bird 10,000 Genomes (B10K) Project - Family phase.</title>
        <authorList>
            <person name="Zhang G."/>
        </authorList>
    </citation>
    <scope>NUCLEOTIDE SEQUENCE [LARGE SCALE GENOMIC DNA]</scope>
</reference>
<keyword evidence="3" id="KW-0862">Zinc</keyword>
<keyword evidence="1" id="KW-0479">Metal-binding</keyword>
<dbReference type="PANTHER" id="PTHR40389">
    <property type="entry name" value="ENDOGENOUS RETROVIRUS GROUP K MEMBER 24 GAG POLYPROTEIN-RELATED"/>
    <property type="match status" value="1"/>
</dbReference>
<dbReference type="Pfam" id="PF19317">
    <property type="entry name" value="Gag_p24_C"/>
    <property type="match status" value="1"/>
</dbReference>
<comment type="caution">
    <text evidence="7">The sequence shown here is derived from an EMBL/GenBank/DDBJ whole genome shotgun (WGS) entry which is preliminary data.</text>
</comment>
<evidence type="ECO:0000313" key="8">
    <source>
        <dbReference type="Proteomes" id="UP000572057"/>
    </source>
</evidence>
<feature type="non-terminal residue" evidence="7">
    <location>
        <position position="1"/>
    </location>
</feature>
<feature type="non-terminal residue" evidence="7">
    <location>
        <position position="592"/>
    </location>
</feature>
<gene>
    <name evidence="7" type="primary">Ervk8_0</name>
    <name evidence="7" type="ORF">LOCOCH_R02187</name>
</gene>
<evidence type="ECO:0000256" key="3">
    <source>
        <dbReference type="ARBA" id="ARBA00022833"/>
    </source>
</evidence>
<dbReference type="SUPFAM" id="SSF47353">
    <property type="entry name" value="Retrovirus capsid dimerization domain-like"/>
    <property type="match status" value="1"/>
</dbReference>
<dbReference type="OrthoDB" id="9352756at2759"/>
<dbReference type="GO" id="GO:0003676">
    <property type="term" value="F:nucleic acid binding"/>
    <property type="evidence" value="ECO:0007669"/>
    <property type="project" value="InterPro"/>
</dbReference>
<dbReference type="Proteomes" id="UP000572057">
    <property type="component" value="Unassembled WGS sequence"/>
</dbReference>
<proteinExistence type="predicted"/>
<keyword evidence="2 4" id="KW-0863">Zinc-finger</keyword>
<accession>A0A7L1RJ16</accession>
<dbReference type="InterPro" id="IPR045345">
    <property type="entry name" value="Gag_p24_C"/>
</dbReference>
<dbReference type="InterPro" id="IPR001878">
    <property type="entry name" value="Znf_CCHC"/>
</dbReference>
<dbReference type="EMBL" id="VXBM01000197">
    <property type="protein sequence ID" value="NXO37043.1"/>
    <property type="molecule type" value="Genomic_DNA"/>
</dbReference>
<evidence type="ECO:0000313" key="7">
    <source>
        <dbReference type="EMBL" id="NXO37043.1"/>
    </source>
</evidence>
<evidence type="ECO:0000256" key="4">
    <source>
        <dbReference type="PROSITE-ProRule" id="PRU00047"/>
    </source>
</evidence>
<feature type="compositionally biased region" description="Polar residues" evidence="5">
    <location>
        <begin position="157"/>
        <end position="168"/>
    </location>
</feature>
<dbReference type="AlphaFoldDB" id="A0A7L1RJ16"/>
<keyword evidence="8" id="KW-1185">Reference proteome</keyword>
<dbReference type="InterPro" id="IPR008919">
    <property type="entry name" value="Retrov_capsid_N"/>
</dbReference>